<protein>
    <submittedName>
        <fullName evidence="4">Putative ataxin-2-like</fullName>
    </submittedName>
</protein>
<evidence type="ECO:0000313" key="4">
    <source>
        <dbReference type="EMBL" id="AWP05016.1"/>
    </source>
</evidence>
<dbReference type="PROSITE" id="PS51348">
    <property type="entry name" value="GLYCOSYL_HYDROL_F22_2"/>
    <property type="match status" value="1"/>
</dbReference>
<feature type="region of interest" description="Disordered" evidence="2">
    <location>
        <begin position="1"/>
        <end position="26"/>
    </location>
</feature>
<evidence type="ECO:0000256" key="1">
    <source>
        <dbReference type="ARBA" id="ARBA00023157"/>
    </source>
</evidence>
<feature type="compositionally biased region" description="Basic and acidic residues" evidence="2">
    <location>
        <begin position="200"/>
        <end position="226"/>
    </location>
</feature>
<dbReference type="PROSITE" id="PS00128">
    <property type="entry name" value="GLYCOSYL_HYDROL_F22_1"/>
    <property type="match status" value="1"/>
</dbReference>
<evidence type="ECO:0000313" key="5">
    <source>
        <dbReference type="Proteomes" id="UP000246464"/>
    </source>
</evidence>
<dbReference type="InterPro" id="IPR001916">
    <property type="entry name" value="Glyco_hydro_22"/>
</dbReference>
<keyword evidence="1" id="KW-1015">Disulfide bond</keyword>
<dbReference type="GO" id="GO:0003796">
    <property type="term" value="F:lysozyme activity"/>
    <property type="evidence" value="ECO:0007669"/>
    <property type="project" value="TreeGrafter"/>
</dbReference>
<dbReference type="Gene3D" id="1.10.530.10">
    <property type="match status" value="1"/>
</dbReference>
<feature type="non-terminal residue" evidence="4">
    <location>
        <position position="1"/>
    </location>
</feature>
<feature type="domain" description="Glycosyl hydrolases family 22 (GH22)" evidence="3">
    <location>
        <begin position="299"/>
        <end position="317"/>
    </location>
</feature>
<accession>A0A2U9BN19</accession>
<gene>
    <name evidence="4" type="ORF">SMAX5B_021282</name>
</gene>
<name>A0A2U9BN19_SCOMX</name>
<keyword evidence="5" id="KW-1185">Reference proteome</keyword>
<dbReference type="Proteomes" id="UP000246464">
    <property type="component" value="Chromosome 8"/>
</dbReference>
<dbReference type="EMBL" id="CP026250">
    <property type="protein sequence ID" value="AWP05016.1"/>
    <property type="molecule type" value="Genomic_DNA"/>
</dbReference>
<evidence type="ECO:0000256" key="2">
    <source>
        <dbReference type="SAM" id="MobiDB-lite"/>
    </source>
</evidence>
<dbReference type="SUPFAM" id="SSF53955">
    <property type="entry name" value="Lysozyme-like"/>
    <property type="match status" value="1"/>
</dbReference>
<dbReference type="InterPro" id="IPR019799">
    <property type="entry name" value="Glyco_hydro_22_CS"/>
</dbReference>
<dbReference type="PANTHER" id="PTHR11407">
    <property type="entry name" value="LYSOZYME C"/>
    <property type="match status" value="1"/>
</dbReference>
<proteinExistence type="predicted"/>
<sequence>VETHEADQPIRVGGPERLTASSREQPDGVDMKLGMLLVVSVAVLLPSRSEGRTVSECELKEKLGEAITLPGRLQRFKEKILAIVICEVKRRSRLETGLVRVLGKRGTTTTLSAPRVDETTSEPTTTGTTTTEPTTTEPTTTEPTTTEPTTTEPTTTEPTTTEPTTTEPTTTEPTTTEPTTIGTTTTEPIDPEAGGARRKRDADAGSHESNSREMDVSMEEVMKEVEGESDEDLGQDDDMMGDEDEESDEEDIAEGGERKKLRPHLPRPRNKKSLGFYGLFQLADSFFCNSGYRWSKNKCNAPCEAFTDDDITDDVACFVETHYWWILLKKASRSCYHTNNLFSECEGAAAR</sequence>
<feature type="compositionally biased region" description="Acidic residues" evidence="2">
    <location>
        <begin position="227"/>
        <end position="254"/>
    </location>
</feature>
<dbReference type="PANTHER" id="PTHR11407:SF69">
    <property type="entry name" value="LYSOZYME C, MILK ISOZYME"/>
    <property type="match status" value="1"/>
</dbReference>
<reference evidence="4 5" key="1">
    <citation type="submission" date="2017-12" db="EMBL/GenBank/DDBJ databases">
        <title>Integrating genomic resources of turbot (Scophthalmus maximus) in depth evaluation of genetic and physical mapping variation across individuals.</title>
        <authorList>
            <person name="Martinez P."/>
        </authorList>
    </citation>
    <scope>NUCLEOTIDE SEQUENCE [LARGE SCALE GENOMIC DNA]</scope>
</reference>
<feature type="compositionally biased region" description="Low complexity" evidence="2">
    <location>
        <begin position="121"/>
        <end position="188"/>
    </location>
</feature>
<dbReference type="Pfam" id="PF00062">
    <property type="entry name" value="Lys"/>
    <property type="match status" value="1"/>
</dbReference>
<dbReference type="InterPro" id="IPR023346">
    <property type="entry name" value="Lysozyme-like_dom_sf"/>
</dbReference>
<feature type="region of interest" description="Disordered" evidence="2">
    <location>
        <begin position="109"/>
        <end position="266"/>
    </location>
</feature>
<dbReference type="AlphaFoldDB" id="A0A2U9BN19"/>
<organism evidence="4 5">
    <name type="scientific">Scophthalmus maximus</name>
    <name type="common">Turbot</name>
    <name type="synonym">Psetta maxima</name>
    <dbReference type="NCBI Taxonomy" id="52904"/>
    <lineage>
        <taxon>Eukaryota</taxon>
        <taxon>Metazoa</taxon>
        <taxon>Chordata</taxon>
        <taxon>Craniata</taxon>
        <taxon>Vertebrata</taxon>
        <taxon>Euteleostomi</taxon>
        <taxon>Actinopterygii</taxon>
        <taxon>Neopterygii</taxon>
        <taxon>Teleostei</taxon>
        <taxon>Neoteleostei</taxon>
        <taxon>Acanthomorphata</taxon>
        <taxon>Carangaria</taxon>
        <taxon>Pleuronectiformes</taxon>
        <taxon>Pleuronectoidei</taxon>
        <taxon>Scophthalmidae</taxon>
        <taxon>Scophthalmus</taxon>
    </lineage>
</organism>
<evidence type="ECO:0000259" key="3">
    <source>
        <dbReference type="PROSITE" id="PS00128"/>
    </source>
</evidence>